<name>A0A833QJU3_9POAL</name>
<evidence type="ECO:0000256" key="1">
    <source>
        <dbReference type="SAM" id="MobiDB-lite"/>
    </source>
</evidence>
<dbReference type="SMART" id="SM00316">
    <property type="entry name" value="S1"/>
    <property type="match status" value="2"/>
</dbReference>
<reference evidence="3" key="1">
    <citation type="submission" date="2020-01" db="EMBL/GenBank/DDBJ databases">
        <title>Genome sequence of Kobresia littledalei, the first chromosome-level genome in the family Cyperaceae.</title>
        <authorList>
            <person name="Qu G."/>
        </authorList>
    </citation>
    <scope>NUCLEOTIDE SEQUENCE</scope>
    <source>
        <strain evidence="3">C.B.Clarke</strain>
        <tissue evidence="3">Leaf</tissue>
    </source>
</reference>
<organism evidence="3 4">
    <name type="scientific">Carex littledalei</name>
    <dbReference type="NCBI Taxonomy" id="544730"/>
    <lineage>
        <taxon>Eukaryota</taxon>
        <taxon>Viridiplantae</taxon>
        <taxon>Streptophyta</taxon>
        <taxon>Embryophyta</taxon>
        <taxon>Tracheophyta</taxon>
        <taxon>Spermatophyta</taxon>
        <taxon>Magnoliopsida</taxon>
        <taxon>Liliopsida</taxon>
        <taxon>Poales</taxon>
        <taxon>Cyperaceae</taxon>
        <taxon>Cyperoideae</taxon>
        <taxon>Cariceae</taxon>
        <taxon>Carex</taxon>
        <taxon>Carex subgen. Euthyceras</taxon>
    </lineage>
</organism>
<feature type="compositionally biased region" description="Basic and acidic residues" evidence="1">
    <location>
        <begin position="228"/>
        <end position="249"/>
    </location>
</feature>
<protein>
    <recommendedName>
        <fullName evidence="2">S1 motif domain-containing protein</fullName>
    </recommendedName>
</protein>
<evidence type="ECO:0000313" key="4">
    <source>
        <dbReference type="Proteomes" id="UP000623129"/>
    </source>
</evidence>
<dbReference type="Pfam" id="PF00575">
    <property type="entry name" value="S1"/>
    <property type="match status" value="1"/>
</dbReference>
<proteinExistence type="predicted"/>
<feature type="compositionally biased region" description="Polar residues" evidence="1">
    <location>
        <begin position="294"/>
        <end position="303"/>
    </location>
</feature>
<feature type="compositionally biased region" description="Basic and acidic residues" evidence="1">
    <location>
        <begin position="71"/>
        <end position="84"/>
    </location>
</feature>
<dbReference type="Gene3D" id="2.40.50.140">
    <property type="entry name" value="Nucleic acid-binding proteins"/>
    <property type="match status" value="1"/>
</dbReference>
<keyword evidence="4" id="KW-1185">Reference proteome</keyword>
<dbReference type="InterPro" id="IPR003029">
    <property type="entry name" value="S1_domain"/>
</dbReference>
<feature type="domain" description="S1 motif" evidence="2">
    <location>
        <begin position="614"/>
        <end position="682"/>
    </location>
</feature>
<feature type="compositionally biased region" description="Low complexity" evidence="1">
    <location>
        <begin position="85"/>
        <end position="94"/>
    </location>
</feature>
<feature type="region of interest" description="Disordered" evidence="1">
    <location>
        <begin position="413"/>
        <end position="439"/>
    </location>
</feature>
<gene>
    <name evidence="3" type="ORF">FCM35_KLT13141</name>
</gene>
<comment type="caution">
    <text evidence="3">The sequence shown here is derived from an EMBL/GenBank/DDBJ whole genome shotgun (WGS) entry which is preliminary data.</text>
</comment>
<feature type="compositionally biased region" description="Basic and acidic residues" evidence="1">
    <location>
        <begin position="422"/>
        <end position="431"/>
    </location>
</feature>
<dbReference type="PANTHER" id="PTHR47600">
    <property type="entry name" value="NUCLEIC ACID-BINDING, OB-FOLD-LIKE PROTEIN"/>
    <property type="match status" value="1"/>
</dbReference>
<dbReference type="PANTHER" id="PTHR47600:SF1">
    <property type="entry name" value="NUCLEIC ACID-BINDING, OB-FOLD-LIKE PROTEIN"/>
    <property type="match status" value="1"/>
</dbReference>
<feature type="region of interest" description="Disordered" evidence="1">
    <location>
        <begin position="71"/>
        <end position="94"/>
    </location>
</feature>
<evidence type="ECO:0000259" key="2">
    <source>
        <dbReference type="PROSITE" id="PS50126"/>
    </source>
</evidence>
<evidence type="ECO:0000313" key="3">
    <source>
        <dbReference type="EMBL" id="KAF3323152.1"/>
    </source>
</evidence>
<dbReference type="EMBL" id="SWLB01000024">
    <property type="protein sequence ID" value="KAF3323152.1"/>
    <property type="molecule type" value="Genomic_DNA"/>
</dbReference>
<dbReference type="SUPFAM" id="SSF50249">
    <property type="entry name" value="Nucleic acid-binding proteins"/>
    <property type="match status" value="1"/>
</dbReference>
<dbReference type="AlphaFoldDB" id="A0A833QJU3"/>
<dbReference type="OrthoDB" id="1899990at2759"/>
<feature type="region of interest" description="Disordered" evidence="1">
    <location>
        <begin position="208"/>
        <end position="303"/>
    </location>
</feature>
<dbReference type="PROSITE" id="PS50126">
    <property type="entry name" value="S1"/>
    <property type="match status" value="1"/>
</dbReference>
<dbReference type="InterPro" id="IPR012340">
    <property type="entry name" value="NA-bd_OB-fold"/>
</dbReference>
<dbReference type="GO" id="GO:0003676">
    <property type="term" value="F:nucleic acid binding"/>
    <property type="evidence" value="ECO:0007669"/>
    <property type="project" value="InterPro"/>
</dbReference>
<accession>A0A833QJU3</accession>
<dbReference type="Proteomes" id="UP000623129">
    <property type="component" value="Unassembled WGS sequence"/>
</dbReference>
<sequence>MDAIASCGVAKATRFPPRGTFLGRHVILPRPIGRLVFYDHQQSAFKVFTPFHSPYDAITFVIGSDVKKDNPFEDDVKTNEDSSSKRSSPRLSRPVVSKMKQLLAENAYDENAGDVVMKLRKPGVVYEDNHRRSLMKKKPASILRSEGVKNITLLQKPEVGKPYRTESRPDDLADQVPSDVSMIYQSYKPQKSKFELYLSHPIQVSLNPKPEVMTTKPDSAIPVPSIDKSLEERENKPETRYHSNPERPKLPPLMSNFTKQAASIDLRKPSIPTDNNKTDPKSEPKPNILPDMQIDSSLSSQPDQNFELELKPSLDKVRFNREDLRNVGIEGIGLSITDLRKPDVSLDDNAEMDPRPEKEPRQLLDEHRHDHSNNLSELNLKPKHESNTEMMARYSREDLSDVILHKKPKFDVGLQQTNQGTDGDKLIRNESSDAGSISSEEEDWKKLEKLLNTGERVIVELAGYTNEGFIATLDSIAGFIPYRNLRLRYKFHAFDSWLGMKGVDLTNYQQKVQNIDSTVSMDSLPDLGLDAKTLEQNQQIGEAVNSNSTLNFGGLFVEYQREKESFLSSFIGQKLKVRVSMADKSSKRIIFTGKHKEHQELLKKRKLMARLKIGDIVKCRIYRFTHFGIFVKVEGVSALIPAEEVLCEGTLDLLFSHKLGQILDARVHNLDYKRERITLSLKGVTPDPQNNDFESVIAGDMSFSGILQAAQPEEEWEDVESLIKELNKLEEVDTISKGTFFLSTGLAPTFQVYMAPMVDDRYRLLARFGNKVQEVLIQASMDEEKMKSAILACTSRIT</sequence>